<protein>
    <submittedName>
        <fullName evidence="8">Uncharacterized protein</fullName>
    </submittedName>
</protein>
<gene>
    <name evidence="8" type="ORF">GCM10023081_00190</name>
</gene>
<evidence type="ECO:0000256" key="4">
    <source>
        <dbReference type="ARBA" id="ARBA00023125"/>
    </source>
</evidence>
<dbReference type="PANTHER" id="PTHR43133:SF62">
    <property type="entry name" value="RNA POLYMERASE SIGMA FACTOR SIGZ"/>
    <property type="match status" value="1"/>
</dbReference>
<keyword evidence="5" id="KW-0804">Transcription</keyword>
<comment type="similarity">
    <text evidence="1">Belongs to the sigma-70 factor family. ECF subfamily.</text>
</comment>
<dbReference type="Pfam" id="PF04545">
    <property type="entry name" value="Sigma70_r4"/>
    <property type="match status" value="1"/>
</dbReference>
<dbReference type="InterPro" id="IPR007627">
    <property type="entry name" value="RNA_pol_sigma70_r2"/>
</dbReference>
<keyword evidence="2" id="KW-0805">Transcription regulation</keyword>
<feature type="domain" description="RNA polymerase sigma-70 region 4" evidence="7">
    <location>
        <begin position="120"/>
        <end position="167"/>
    </location>
</feature>
<evidence type="ECO:0000259" key="6">
    <source>
        <dbReference type="Pfam" id="PF04542"/>
    </source>
</evidence>
<dbReference type="InterPro" id="IPR039425">
    <property type="entry name" value="RNA_pol_sigma-70-like"/>
</dbReference>
<proteinExistence type="inferred from homology"/>
<keyword evidence="3" id="KW-0731">Sigma factor</keyword>
<dbReference type="InterPro" id="IPR013325">
    <property type="entry name" value="RNA_pol_sigma_r2"/>
</dbReference>
<dbReference type="Gene3D" id="1.10.10.10">
    <property type="entry name" value="Winged helix-like DNA-binding domain superfamily/Winged helix DNA-binding domain"/>
    <property type="match status" value="1"/>
</dbReference>
<feature type="domain" description="RNA polymerase sigma-70 region 2" evidence="6">
    <location>
        <begin position="11"/>
        <end position="76"/>
    </location>
</feature>
<dbReference type="EMBL" id="BAABEO010000001">
    <property type="protein sequence ID" value="GAA3665288.1"/>
    <property type="molecule type" value="Genomic_DNA"/>
</dbReference>
<dbReference type="PANTHER" id="PTHR43133">
    <property type="entry name" value="RNA POLYMERASE ECF-TYPE SIGMA FACTO"/>
    <property type="match status" value="1"/>
</dbReference>
<accession>A0ABP7BMN4</accession>
<keyword evidence="9" id="KW-1185">Reference proteome</keyword>
<evidence type="ECO:0000259" key="7">
    <source>
        <dbReference type="Pfam" id="PF04545"/>
    </source>
</evidence>
<evidence type="ECO:0000256" key="2">
    <source>
        <dbReference type="ARBA" id="ARBA00023015"/>
    </source>
</evidence>
<dbReference type="InterPro" id="IPR013324">
    <property type="entry name" value="RNA_pol_sigma_r3/r4-like"/>
</dbReference>
<dbReference type="InterPro" id="IPR007630">
    <property type="entry name" value="RNA_pol_sigma70_r4"/>
</dbReference>
<dbReference type="SUPFAM" id="SSF88659">
    <property type="entry name" value="Sigma3 and sigma4 domains of RNA polymerase sigma factors"/>
    <property type="match status" value="1"/>
</dbReference>
<dbReference type="InterPro" id="IPR014284">
    <property type="entry name" value="RNA_pol_sigma-70_dom"/>
</dbReference>
<evidence type="ECO:0000256" key="5">
    <source>
        <dbReference type="ARBA" id="ARBA00023163"/>
    </source>
</evidence>
<keyword evidence="4" id="KW-0238">DNA-binding</keyword>
<dbReference type="Gene3D" id="1.10.1740.10">
    <property type="match status" value="1"/>
</dbReference>
<reference evidence="9" key="1">
    <citation type="journal article" date="2019" name="Int. J. Syst. Evol. Microbiol.">
        <title>The Global Catalogue of Microorganisms (GCM) 10K type strain sequencing project: providing services to taxonomists for standard genome sequencing and annotation.</title>
        <authorList>
            <consortium name="The Broad Institute Genomics Platform"/>
            <consortium name="The Broad Institute Genome Sequencing Center for Infectious Disease"/>
            <person name="Wu L."/>
            <person name="Ma J."/>
        </authorList>
    </citation>
    <scope>NUCLEOTIDE SEQUENCE [LARGE SCALE GENOMIC DNA]</scope>
    <source>
        <strain evidence="9">JCM 30742</strain>
    </source>
</reference>
<evidence type="ECO:0000313" key="9">
    <source>
        <dbReference type="Proteomes" id="UP001500752"/>
    </source>
</evidence>
<comment type="caution">
    <text evidence="8">The sequence shown here is derived from an EMBL/GenBank/DDBJ whole genome shotgun (WGS) entry which is preliminary data.</text>
</comment>
<evidence type="ECO:0000256" key="1">
    <source>
        <dbReference type="ARBA" id="ARBA00010641"/>
    </source>
</evidence>
<dbReference type="InterPro" id="IPR036388">
    <property type="entry name" value="WH-like_DNA-bd_sf"/>
</dbReference>
<dbReference type="NCBIfam" id="TIGR02937">
    <property type="entry name" value="sigma70-ECF"/>
    <property type="match status" value="1"/>
</dbReference>
<dbReference type="Proteomes" id="UP001500752">
    <property type="component" value="Unassembled WGS sequence"/>
</dbReference>
<evidence type="ECO:0000313" key="8">
    <source>
        <dbReference type="EMBL" id="GAA3665288.1"/>
    </source>
</evidence>
<dbReference type="CDD" id="cd06171">
    <property type="entry name" value="Sigma70_r4"/>
    <property type="match status" value="1"/>
</dbReference>
<dbReference type="RefSeq" id="WP_345147548.1">
    <property type="nucleotide sequence ID" value="NZ_BAABEO010000001.1"/>
</dbReference>
<dbReference type="Pfam" id="PF04542">
    <property type="entry name" value="Sigma70_r2"/>
    <property type="match status" value="1"/>
</dbReference>
<dbReference type="SUPFAM" id="SSF88946">
    <property type="entry name" value="Sigma2 domain of RNA polymerase sigma factors"/>
    <property type="match status" value="1"/>
</dbReference>
<sequence>MTTELPDLGALYLRHRAAMYRMAAVMLRGTGHEDSAEDVVQAVVTKLVGAMPAEPPQNWEAWLIQCVKNQVKDLLKLASTRREVSKEPEVTPEWGMEDDFAEQVAERVVAEDAGVKVREALGCLTAKEREVVWSVCGKEQSQTDVARRLGISPGRVSQLKKSGLNKLHQQMQQQGVHDVV</sequence>
<organism evidence="8 9">
    <name type="scientific">Arthrobacter ginkgonis</name>
    <dbReference type="NCBI Taxonomy" id="1630594"/>
    <lineage>
        <taxon>Bacteria</taxon>
        <taxon>Bacillati</taxon>
        <taxon>Actinomycetota</taxon>
        <taxon>Actinomycetes</taxon>
        <taxon>Micrococcales</taxon>
        <taxon>Micrococcaceae</taxon>
        <taxon>Arthrobacter</taxon>
    </lineage>
</organism>
<name>A0ABP7BMN4_9MICC</name>
<evidence type="ECO:0000256" key="3">
    <source>
        <dbReference type="ARBA" id="ARBA00023082"/>
    </source>
</evidence>